<keyword evidence="2" id="KW-1185">Reference proteome</keyword>
<protein>
    <submittedName>
        <fullName evidence="1">16576_t:CDS:1</fullName>
    </submittedName>
</protein>
<sequence length="253" mass="28331">MKFVRIVDIFVIVCASFFIVEEVKSCETECQNGISNAFAVSWTDEVKPIYGNFQTNVLDHLFYGISSDKVSNDSTAVDNLTKDVRSSVTNQTQSFTEAFISSMAGIIKNAIFNEEPKMKGDCNHPRRVKQPPLGVNWTYDDCIKMDYVCGNPPSICHFLDDNKAKCFRDLKENVTKSSEVGGDYINNINSTVTNILSSYSLTPNGSDYFKKIVLRNVQSCLDSLDKNFNTGFCSDNCTQYDNSTIIPLLLSFP</sequence>
<comment type="caution">
    <text evidence="1">The sequence shown here is derived from an EMBL/GenBank/DDBJ whole genome shotgun (WGS) entry which is preliminary data.</text>
</comment>
<evidence type="ECO:0000313" key="1">
    <source>
        <dbReference type="EMBL" id="CAG8460387.1"/>
    </source>
</evidence>
<gene>
    <name evidence="1" type="ORF">RPERSI_LOCUS129</name>
</gene>
<dbReference type="EMBL" id="CAJVQC010000084">
    <property type="protein sequence ID" value="CAG8460387.1"/>
    <property type="molecule type" value="Genomic_DNA"/>
</dbReference>
<evidence type="ECO:0000313" key="2">
    <source>
        <dbReference type="Proteomes" id="UP000789920"/>
    </source>
</evidence>
<proteinExistence type="predicted"/>
<dbReference type="Proteomes" id="UP000789920">
    <property type="component" value="Unassembled WGS sequence"/>
</dbReference>
<organism evidence="1 2">
    <name type="scientific">Racocetra persica</name>
    <dbReference type="NCBI Taxonomy" id="160502"/>
    <lineage>
        <taxon>Eukaryota</taxon>
        <taxon>Fungi</taxon>
        <taxon>Fungi incertae sedis</taxon>
        <taxon>Mucoromycota</taxon>
        <taxon>Glomeromycotina</taxon>
        <taxon>Glomeromycetes</taxon>
        <taxon>Diversisporales</taxon>
        <taxon>Gigasporaceae</taxon>
        <taxon>Racocetra</taxon>
    </lineage>
</organism>
<reference evidence="1" key="1">
    <citation type="submission" date="2021-06" db="EMBL/GenBank/DDBJ databases">
        <authorList>
            <person name="Kallberg Y."/>
            <person name="Tangrot J."/>
            <person name="Rosling A."/>
        </authorList>
    </citation>
    <scope>NUCLEOTIDE SEQUENCE</scope>
    <source>
        <strain evidence="1">MA461A</strain>
    </source>
</reference>
<name>A0ACA9K9M6_9GLOM</name>
<accession>A0ACA9K9M6</accession>